<dbReference type="PROSITE" id="PS50157">
    <property type="entry name" value="ZINC_FINGER_C2H2_2"/>
    <property type="match status" value="3"/>
</dbReference>
<protein>
    <submittedName>
        <fullName evidence="15 16">Krueppel-like factor 15</fullName>
    </submittedName>
</protein>
<evidence type="ECO:0000256" key="4">
    <source>
        <dbReference type="ARBA" id="ARBA00022771"/>
    </source>
</evidence>
<dbReference type="InterPro" id="IPR036236">
    <property type="entry name" value="Znf_C2H2_sf"/>
</dbReference>
<evidence type="ECO:0000256" key="10">
    <source>
        <dbReference type="ARBA" id="ARBA00023242"/>
    </source>
</evidence>
<proteinExistence type="predicted"/>
<dbReference type="Gene3D" id="3.30.160.60">
    <property type="entry name" value="Classic Zinc Finger"/>
    <property type="match status" value="3"/>
</dbReference>
<keyword evidence="8" id="KW-0010">Activator</keyword>
<evidence type="ECO:0000256" key="9">
    <source>
        <dbReference type="ARBA" id="ARBA00023163"/>
    </source>
</evidence>
<keyword evidence="2" id="KW-0479">Metal-binding</keyword>
<feature type="region of interest" description="Disordered" evidence="12">
    <location>
        <begin position="151"/>
        <end position="174"/>
    </location>
</feature>
<evidence type="ECO:0000256" key="8">
    <source>
        <dbReference type="ARBA" id="ARBA00023159"/>
    </source>
</evidence>
<evidence type="ECO:0000256" key="11">
    <source>
        <dbReference type="PROSITE-ProRule" id="PRU00042"/>
    </source>
</evidence>
<evidence type="ECO:0000256" key="5">
    <source>
        <dbReference type="ARBA" id="ARBA00022833"/>
    </source>
</evidence>
<dbReference type="AlphaFoldDB" id="A0A6P8NFZ2"/>
<dbReference type="GO" id="GO:0000981">
    <property type="term" value="F:DNA-binding transcription factor activity, RNA polymerase II-specific"/>
    <property type="evidence" value="ECO:0007669"/>
    <property type="project" value="TreeGrafter"/>
</dbReference>
<dbReference type="Proteomes" id="UP000515159">
    <property type="component" value="Chromosome 13"/>
</dbReference>
<evidence type="ECO:0000313" key="14">
    <source>
        <dbReference type="Proteomes" id="UP000515159"/>
    </source>
</evidence>
<dbReference type="GO" id="GO:0045893">
    <property type="term" value="P:positive regulation of DNA-templated transcription"/>
    <property type="evidence" value="ECO:0007669"/>
    <property type="project" value="UniProtKB-ARBA"/>
</dbReference>
<feature type="domain" description="C2H2-type" evidence="13">
    <location>
        <begin position="342"/>
        <end position="369"/>
    </location>
</feature>
<dbReference type="GO" id="GO:0005634">
    <property type="term" value="C:nucleus"/>
    <property type="evidence" value="ECO:0007669"/>
    <property type="project" value="UniProtKB-SubCell"/>
</dbReference>
<evidence type="ECO:0000313" key="16">
    <source>
        <dbReference type="RefSeq" id="XP_033774827.1"/>
    </source>
</evidence>
<evidence type="ECO:0000256" key="7">
    <source>
        <dbReference type="ARBA" id="ARBA00023125"/>
    </source>
</evidence>
<comment type="subcellular location">
    <subcellularLocation>
        <location evidence="1">Nucleus</location>
    </subcellularLocation>
</comment>
<evidence type="ECO:0000256" key="12">
    <source>
        <dbReference type="SAM" id="MobiDB-lite"/>
    </source>
</evidence>
<accession>A0A6P8NFZ2</accession>
<sequence>MVSLKHSESLASVDLFLSSASACQNPTGPSAMLLEDYEQGFPSPRTCSSPVVTENSGCSSPQEMGFLVSTVVNGEEPQPTVYEAHLKLPDFCSDMSRDFNPTLEEIEEFLKEKMELIKEELNENQPIGAKLEIKSELNVGGSCSKASEQCSAAVPSGDGTSSEQQARDASPSAVNCTAAPTGSIPVILQIQPIQLANGAQLPQTALGGSGVRVAQLIISMQGQSVTVIPQAAPSPTAVTDQKYVRIAPLPVTMRPLTLGNNVFGMEGAQKLPRVSSSVIRVHKCSHPGCNKMYTKSSHLKAHFRRHTGEKPYVCVWPDCEWRFSRSDELSRHKRSHSGIKPYQCAMCEKKFARSDHLSKHMKIHRGQHSTGTRTLRTSS</sequence>
<keyword evidence="14" id="KW-1185">Reference proteome</keyword>
<keyword evidence="5" id="KW-0862">Zinc</keyword>
<evidence type="ECO:0000256" key="2">
    <source>
        <dbReference type="ARBA" id="ARBA00022723"/>
    </source>
</evidence>
<keyword evidence="9" id="KW-0804">Transcription</keyword>
<dbReference type="GO" id="GO:0008270">
    <property type="term" value="F:zinc ion binding"/>
    <property type="evidence" value="ECO:0007669"/>
    <property type="project" value="UniProtKB-KW"/>
</dbReference>
<dbReference type="SMART" id="SM00355">
    <property type="entry name" value="ZnF_C2H2"/>
    <property type="match status" value="3"/>
</dbReference>
<evidence type="ECO:0000256" key="3">
    <source>
        <dbReference type="ARBA" id="ARBA00022737"/>
    </source>
</evidence>
<dbReference type="PROSITE" id="PS00028">
    <property type="entry name" value="ZINC_FINGER_C2H2_1"/>
    <property type="match status" value="3"/>
</dbReference>
<dbReference type="InterPro" id="IPR013087">
    <property type="entry name" value="Znf_C2H2_type"/>
</dbReference>
<feature type="domain" description="C2H2-type" evidence="13">
    <location>
        <begin position="282"/>
        <end position="311"/>
    </location>
</feature>
<dbReference type="Pfam" id="PF00096">
    <property type="entry name" value="zf-C2H2"/>
    <property type="match status" value="2"/>
</dbReference>
<dbReference type="FunFam" id="3.30.160.60:FF:000018">
    <property type="entry name" value="Krueppel-like factor 15"/>
    <property type="match status" value="1"/>
</dbReference>
<keyword evidence="6" id="KW-0805">Transcription regulation</keyword>
<dbReference type="PANTHER" id="PTHR23235:SF141">
    <property type="entry name" value="KRUEPPEL-LIKE FACTOR 15"/>
    <property type="match status" value="1"/>
</dbReference>
<keyword evidence="7" id="KW-0238">DNA-binding</keyword>
<evidence type="ECO:0000256" key="1">
    <source>
        <dbReference type="ARBA" id="ARBA00004123"/>
    </source>
</evidence>
<dbReference type="KEGG" id="gsh:117347692"/>
<evidence type="ECO:0000313" key="15">
    <source>
        <dbReference type="RefSeq" id="XP_033774826.1"/>
    </source>
</evidence>
<dbReference type="GeneID" id="117347692"/>
<dbReference type="OrthoDB" id="6365676at2759"/>
<dbReference type="FunFam" id="3.30.160.60:FF:000368">
    <property type="entry name" value="Krueppel-like factor 15"/>
    <property type="match status" value="1"/>
</dbReference>
<name>A0A6P8NFZ2_GEOSA</name>
<dbReference type="RefSeq" id="XP_033774827.1">
    <property type="nucleotide sequence ID" value="XM_033918936.1"/>
</dbReference>
<organism evidence="14 16">
    <name type="scientific">Geotrypetes seraphini</name>
    <name type="common">Gaboon caecilian</name>
    <name type="synonym">Caecilia seraphini</name>
    <dbReference type="NCBI Taxonomy" id="260995"/>
    <lineage>
        <taxon>Eukaryota</taxon>
        <taxon>Metazoa</taxon>
        <taxon>Chordata</taxon>
        <taxon>Craniata</taxon>
        <taxon>Vertebrata</taxon>
        <taxon>Euteleostomi</taxon>
        <taxon>Amphibia</taxon>
        <taxon>Gymnophiona</taxon>
        <taxon>Geotrypetes</taxon>
    </lineage>
</organism>
<dbReference type="RefSeq" id="XP_033774826.1">
    <property type="nucleotide sequence ID" value="XM_033918935.1"/>
</dbReference>
<evidence type="ECO:0000259" key="13">
    <source>
        <dbReference type="PROSITE" id="PS50157"/>
    </source>
</evidence>
<dbReference type="GO" id="GO:0000978">
    <property type="term" value="F:RNA polymerase II cis-regulatory region sequence-specific DNA binding"/>
    <property type="evidence" value="ECO:0007669"/>
    <property type="project" value="TreeGrafter"/>
</dbReference>
<keyword evidence="3" id="KW-0677">Repeat</keyword>
<reference evidence="15 16" key="1">
    <citation type="submission" date="2025-04" db="UniProtKB">
        <authorList>
            <consortium name="RefSeq"/>
        </authorList>
    </citation>
    <scope>IDENTIFICATION</scope>
</reference>
<evidence type="ECO:0000256" key="6">
    <source>
        <dbReference type="ARBA" id="ARBA00023015"/>
    </source>
</evidence>
<gene>
    <name evidence="15 16" type="primary">LOC117347692</name>
</gene>
<keyword evidence="4 11" id="KW-0863">Zinc-finger</keyword>
<dbReference type="SUPFAM" id="SSF57667">
    <property type="entry name" value="beta-beta-alpha zinc fingers"/>
    <property type="match status" value="2"/>
</dbReference>
<feature type="domain" description="C2H2-type" evidence="13">
    <location>
        <begin position="312"/>
        <end position="341"/>
    </location>
</feature>
<dbReference type="FunFam" id="3.30.160.60:FF:001182">
    <property type="entry name" value="Zinc finger, C2H2 type"/>
    <property type="match status" value="1"/>
</dbReference>
<dbReference type="PANTHER" id="PTHR23235">
    <property type="entry name" value="KRUEPPEL-LIKE TRANSCRIPTION FACTOR"/>
    <property type="match status" value="1"/>
</dbReference>
<keyword evidence="10" id="KW-0539">Nucleus</keyword>